<feature type="transmembrane region" description="Helical" evidence="1">
    <location>
        <begin position="103"/>
        <end position="123"/>
    </location>
</feature>
<dbReference type="PANTHER" id="PTHR41247:SF1">
    <property type="entry name" value="HTH-TYPE TRANSCRIPTIONAL REPRESSOR YCNK"/>
    <property type="match status" value="1"/>
</dbReference>
<keyword evidence="1" id="KW-1133">Transmembrane helix</keyword>
<keyword evidence="3" id="KW-1185">Reference proteome</keyword>
<dbReference type="OrthoDB" id="9809859at2"/>
<evidence type="ECO:0000256" key="1">
    <source>
        <dbReference type="SAM" id="Phobius"/>
    </source>
</evidence>
<dbReference type="AlphaFoldDB" id="A0A1G6IIR2"/>
<protein>
    <submittedName>
        <fullName evidence="2">Copper chaperone NosL</fullName>
    </submittedName>
</protein>
<keyword evidence="1" id="KW-0472">Membrane</keyword>
<feature type="transmembrane region" description="Helical" evidence="1">
    <location>
        <begin position="167"/>
        <end position="185"/>
    </location>
</feature>
<gene>
    <name evidence="2" type="ORF">SAMN04487894_101234</name>
</gene>
<dbReference type="EMBL" id="FMZO01000001">
    <property type="protein sequence ID" value="SDC06300.1"/>
    <property type="molecule type" value="Genomic_DNA"/>
</dbReference>
<sequence>MKQKISSRSKLLLVVAALLLAVSLFVPIWAIYLDAPQYPEGLQLQIWASRIAGDIDIINGLNHYIGMRTLRSNDFVEFTVLPYLIAVYAILFMITAFAGRKKWLYFLLGAFLLFGIVAMVDFWKWEYDYGHNLDPNAAIRVPGMAYQPPLIGAKQLLNFHAYSIPDIGGWLFISAGVLLAAAAILESRLPGRAHKNKVPTAVAALTILMLNSCGSSGPEPIHLHHDACDFCKMSISDGRFAAELITTKGRVYKFDDLGCMIRYAAATPSQLVQHYYVSDFTNDHQLTDATTAWYVQNEALRSPMAGNTAAFAGRDAATAYGAQNQATVISWEVLYKTIQQKMASGHEAAH</sequence>
<dbReference type="STRING" id="1285928.SAMN04487894_101234"/>
<proteinExistence type="predicted"/>
<dbReference type="RefSeq" id="WP_090388192.1">
    <property type="nucleotide sequence ID" value="NZ_FMZO01000001.1"/>
</dbReference>
<evidence type="ECO:0000313" key="2">
    <source>
        <dbReference type="EMBL" id="SDC06300.1"/>
    </source>
</evidence>
<accession>A0A1G6IIR2</accession>
<dbReference type="Pfam" id="PF05573">
    <property type="entry name" value="NosL"/>
    <property type="match status" value="1"/>
</dbReference>
<organism evidence="2 3">
    <name type="scientific">Niabella drilacis (strain DSM 25811 / CCM 8410 / CCUG 62505 / LMG 26954 / E90)</name>
    <dbReference type="NCBI Taxonomy" id="1285928"/>
    <lineage>
        <taxon>Bacteria</taxon>
        <taxon>Pseudomonadati</taxon>
        <taxon>Bacteroidota</taxon>
        <taxon>Chitinophagia</taxon>
        <taxon>Chitinophagales</taxon>
        <taxon>Chitinophagaceae</taxon>
        <taxon>Niabella</taxon>
    </lineage>
</organism>
<dbReference type="InterPro" id="IPR008719">
    <property type="entry name" value="N2O_reductase_NosL"/>
</dbReference>
<keyword evidence="1" id="KW-0812">Transmembrane</keyword>
<evidence type="ECO:0000313" key="3">
    <source>
        <dbReference type="Proteomes" id="UP000198757"/>
    </source>
</evidence>
<dbReference type="PANTHER" id="PTHR41247">
    <property type="entry name" value="HTH-TYPE TRANSCRIPTIONAL REPRESSOR YCNK"/>
    <property type="match status" value="1"/>
</dbReference>
<dbReference type="SUPFAM" id="SSF160387">
    <property type="entry name" value="NosL/MerB-like"/>
    <property type="match status" value="1"/>
</dbReference>
<dbReference type="Proteomes" id="UP000198757">
    <property type="component" value="Unassembled WGS sequence"/>
</dbReference>
<reference evidence="3" key="1">
    <citation type="submission" date="2016-10" db="EMBL/GenBank/DDBJ databases">
        <authorList>
            <person name="Varghese N."/>
            <person name="Submissions S."/>
        </authorList>
    </citation>
    <scope>NUCLEOTIDE SEQUENCE [LARGE SCALE GENOMIC DNA]</scope>
    <source>
        <strain evidence="3">DSM 25811 / CCM 8410 / LMG 26954 / E90</strain>
    </source>
</reference>
<feature type="transmembrane region" description="Helical" evidence="1">
    <location>
        <begin position="80"/>
        <end position="98"/>
    </location>
</feature>
<name>A0A1G6IIR2_NIADE</name>